<dbReference type="InterPro" id="IPR012336">
    <property type="entry name" value="Thioredoxin-like_fold"/>
</dbReference>
<evidence type="ECO:0000256" key="3">
    <source>
        <dbReference type="ARBA" id="ARBA00023157"/>
    </source>
</evidence>
<dbReference type="PANTHER" id="PTHR42852">
    <property type="entry name" value="THIOL:DISULFIDE INTERCHANGE PROTEIN DSBE"/>
    <property type="match status" value="1"/>
</dbReference>
<dbReference type="EMBL" id="JAVRIA010000001">
    <property type="protein sequence ID" value="MDT0557022.1"/>
    <property type="molecule type" value="Genomic_DNA"/>
</dbReference>
<dbReference type="InterPro" id="IPR050553">
    <property type="entry name" value="Thioredoxin_ResA/DsbE_sf"/>
</dbReference>
<dbReference type="InterPro" id="IPR036249">
    <property type="entry name" value="Thioredoxin-like_sf"/>
</dbReference>
<evidence type="ECO:0000313" key="7">
    <source>
        <dbReference type="Proteomes" id="UP001259492"/>
    </source>
</evidence>
<gene>
    <name evidence="6" type="ORF">RM697_00090</name>
</gene>
<sequence>MKKIIFLFTIAVLSSSCVEPPLQFTEAALNEKVVTIKGSKTTLGEVIRKSKGKKIFIDVWASWCADCIEGMPQVKEIQKKYSNTVYVFLSVDKTKEAWKRGVTKYGLSGRHYFLPQGQKGPFGDFLNSNWIPRYMVLDTDGSIKLFKAKKASDERIVEALK</sequence>
<name>A0ABU2YG64_9FLAO</name>
<dbReference type="RefSeq" id="WP_311425799.1">
    <property type="nucleotide sequence ID" value="NZ_JAVRIA010000001.1"/>
</dbReference>
<evidence type="ECO:0000259" key="5">
    <source>
        <dbReference type="PROSITE" id="PS51352"/>
    </source>
</evidence>
<reference evidence="6 7" key="1">
    <citation type="submission" date="2023-09" db="EMBL/GenBank/DDBJ databases">
        <authorList>
            <person name="Rey-Velasco X."/>
        </authorList>
    </citation>
    <scope>NUCLEOTIDE SEQUENCE [LARGE SCALE GENOMIC DNA]</scope>
    <source>
        <strain evidence="6 7">W332</strain>
    </source>
</reference>
<comment type="subcellular location">
    <subcellularLocation>
        <location evidence="1">Cell envelope</location>
    </subcellularLocation>
</comment>
<keyword evidence="2" id="KW-0201">Cytochrome c-type biogenesis</keyword>
<organism evidence="6 7">
    <name type="scientific">Microcosmobacter mediterraneus</name>
    <dbReference type="NCBI Taxonomy" id="3075607"/>
    <lineage>
        <taxon>Bacteria</taxon>
        <taxon>Pseudomonadati</taxon>
        <taxon>Bacteroidota</taxon>
        <taxon>Flavobacteriia</taxon>
        <taxon>Flavobacteriales</taxon>
        <taxon>Flavobacteriaceae</taxon>
        <taxon>Microcosmobacter</taxon>
    </lineage>
</organism>
<comment type="caution">
    <text evidence="6">The sequence shown here is derived from an EMBL/GenBank/DDBJ whole genome shotgun (WGS) entry which is preliminary data.</text>
</comment>
<dbReference type="Pfam" id="PF13905">
    <property type="entry name" value="Thioredoxin_8"/>
    <property type="match status" value="1"/>
</dbReference>
<evidence type="ECO:0000313" key="6">
    <source>
        <dbReference type="EMBL" id="MDT0557022.1"/>
    </source>
</evidence>
<evidence type="ECO:0000256" key="1">
    <source>
        <dbReference type="ARBA" id="ARBA00004196"/>
    </source>
</evidence>
<keyword evidence="7" id="KW-1185">Reference proteome</keyword>
<keyword evidence="4" id="KW-0676">Redox-active center</keyword>
<dbReference type="PROSITE" id="PS51257">
    <property type="entry name" value="PROKAR_LIPOPROTEIN"/>
    <property type="match status" value="1"/>
</dbReference>
<proteinExistence type="predicted"/>
<evidence type="ECO:0000256" key="4">
    <source>
        <dbReference type="ARBA" id="ARBA00023284"/>
    </source>
</evidence>
<keyword evidence="3" id="KW-1015">Disulfide bond</keyword>
<dbReference type="PROSITE" id="PS51352">
    <property type="entry name" value="THIOREDOXIN_2"/>
    <property type="match status" value="1"/>
</dbReference>
<accession>A0ABU2YG64</accession>
<dbReference type="SUPFAM" id="SSF52833">
    <property type="entry name" value="Thioredoxin-like"/>
    <property type="match status" value="1"/>
</dbReference>
<dbReference type="Proteomes" id="UP001259492">
    <property type="component" value="Unassembled WGS sequence"/>
</dbReference>
<dbReference type="InterPro" id="IPR013766">
    <property type="entry name" value="Thioredoxin_domain"/>
</dbReference>
<protein>
    <submittedName>
        <fullName evidence="6">TlpA family protein disulfide reductase</fullName>
    </submittedName>
</protein>
<dbReference type="Gene3D" id="3.40.30.10">
    <property type="entry name" value="Glutaredoxin"/>
    <property type="match status" value="1"/>
</dbReference>
<feature type="domain" description="Thioredoxin" evidence="5">
    <location>
        <begin position="22"/>
        <end position="161"/>
    </location>
</feature>
<evidence type="ECO:0000256" key="2">
    <source>
        <dbReference type="ARBA" id="ARBA00022748"/>
    </source>
</evidence>
<dbReference type="PANTHER" id="PTHR42852:SF6">
    <property type="entry name" value="THIOL:DISULFIDE INTERCHANGE PROTEIN DSBE"/>
    <property type="match status" value="1"/>
</dbReference>
<dbReference type="CDD" id="cd02966">
    <property type="entry name" value="TlpA_like_family"/>
    <property type="match status" value="1"/>
</dbReference>